<reference evidence="2 3" key="1">
    <citation type="journal article" date="2015" name="Nature">
        <title>rRNA introns, odd ribosomes, and small enigmatic genomes across a large radiation of phyla.</title>
        <authorList>
            <person name="Brown C.T."/>
            <person name="Hug L.A."/>
            <person name="Thomas B.C."/>
            <person name="Sharon I."/>
            <person name="Castelle C.J."/>
            <person name="Singh A."/>
            <person name="Wilkins M.J."/>
            <person name="Williams K.H."/>
            <person name="Banfield J.F."/>
        </authorList>
    </citation>
    <scope>NUCLEOTIDE SEQUENCE [LARGE SCALE GENOMIC DNA]</scope>
</reference>
<evidence type="ECO:0000313" key="2">
    <source>
        <dbReference type="EMBL" id="KKP88733.1"/>
    </source>
</evidence>
<dbReference type="PANTHER" id="PTHR34322">
    <property type="entry name" value="TRANSPOSASE, Y1_TNP DOMAIN-CONTAINING"/>
    <property type="match status" value="1"/>
</dbReference>
<feature type="domain" description="Transposase IS200-like" evidence="1">
    <location>
        <begin position="8"/>
        <end position="147"/>
    </location>
</feature>
<comment type="caution">
    <text evidence="2">The sequence shown here is derived from an EMBL/GenBank/DDBJ whole genome shotgun (WGS) entry which is preliminary data.</text>
</comment>
<dbReference type="SUPFAM" id="SSF143422">
    <property type="entry name" value="Transposase IS200-like"/>
    <property type="match status" value="1"/>
</dbReference>
<dbReference type="EMBL" id="LBRB01000009">
    <property type="protein sequence ID" value="KKP88733.1"/>
    <property type="molecule type" value="Genomic_DNA"/>
</dbReference>
<dbReference type="AlphaFoldDB" id="A0A0G0D648"/>
<dbReference type="Pfam" id="PF01797">
    <property type="entry name" value="Y1_Tnp"/>
    <property type="match status" value="1"/>
</dbReference>
<gene>
    <name evidence="2" type="ORF">UR93_C0009G0021</name>
</gene>
<dbReference type="STRING" id="1618333.UR93_C0009G0021"/>
<dbReference type="GO" id="GO:0003677">
    <property type="term" value="F:DNA binding"/>
    <property type="evidence" value="ECO:0007669"/>
    <property type="project" value="InterPro"/>
</dbReference>
<name>A0A0G0D648_9BACT</name>
<dbReference type="PANTHER" id="PTHR34322:SF2">
    <property type="entry name" value="TRANSPOSASE IS200-LIKE DOMAIN-CONTAINING PROTEIN"/>
    <property type="match status" value="1"/>
</dbReference>
<dbReference type="Gene3D" id="3.30.70.1290">
    <property type="entry name" value="Transposase IS200-like"/>
    <property type="match status" value="1"/>
</dbReference>
<sequence>MIRKNELINNEYYHVFNRSIAKFKIFNHPENYYRFISIISYYQYENNILSYSKFLESSKLNLINSYSGIRFVDIVAYCIMPTHFHLILKQNINNGISIFLSKVQNSYSKYFNTIYKRRGPLWESRFQNIHIETDEQLLHLTRYIHLNPSSAGLVKKPEDWEYSSYYEYINSKTNESICVFENILNIKQKEYKIFIDDRVSYQKELSIIKSQLIDNYTG</sequence>
<proteinExistence type="predicted"/>
<dbReference type="Proteomes" id="UP000034316">
    <property type="component" value="Unassembled WGS sequence"/>
</dbReference>
<dbReference type="SMART" id="SM01321">
    <property type="entry name" value="Y1_Tnp"/>
    <property type="match status" value="1"/>
</dbReference>
<organism evidence="2 3">
    <name type="scientific">Berkelbacteria bacterium GW2011_GWA2_35_9</name>
    <dbReference type="NCBI Taxonomy" id="1618333"/>
    <lineage>
        <taxon>Bacteria</taxon>
        <taxon>Candidatus Berkelbacteria</taxon>
    </lineage>
</organism>
<evidence type="ECO:0000259" key="1">
    <source>
        <dbReference type="SMART" id="SM01321"/>
    </source>
</evidence>
<dbReference type="GO" id="GO:0006313">
    <property type="term" value="P:DNA transposition"/>
    <property type="evidence" value="ECO:0007669"/>
    <property type="project" value="InterPro"/>
</dbReference>
<protein>
    <recommendedName>
        <fullName evidence="1">Transposase IS200-like domain-containing protein</fullName>
    </recommendedName>
</protein>
<dbReference type="InterPro" id="IPR002686">
    <property type="entry name" value="Transposase_17"/>
</dbReference>
<evidence type="ECO:0000313" key="3">
    <source>
        <dbReference type="Proteomes" id="UP000034316"/>
    </source>
</evidence>
<dbReference type="GO" id="GO:0004803">
    <property type="term" value="F:transposase activity"/>
    <property type="evidence" value="ECO:0007669"/>
    <property type="project" value="InterPro"/>
</dbReference>
<dbReference type="PATRIC" id="fig|1618333.3.peg.340"/>
<accession>A0A0G0D648</accession>
<dbReference type="InterPro" id="IPR036515">
    <property type="entry name" value="Transposase_17_sf"/>
</dbReference>